<dbReference type="Proteomes" id="UP000284057">
    <property type="component" value="Unassembled WGS sequence"/>
</dbReference>
<evidence type="ECO:0000259" key="1">
    <source>
        <dbReference type="Pfam" id="PF00535"/>
    </source>
</evidence>
<reference evidence="2 3" key="1">
    <citation type="submission" date="2018-09" db="EMBL/GenBank/DDBJ databases">
        <title>Isolation, diversity and antifungal activity of actinobacteria from wheat.</title>
        <authorList>
            <person name="Han C."/>
        </authorList>
    </citation>
    <scope>NUCLEOTIDE SEQUENCE [LARGE SCALE GENOMIC DNA]</scope>
    <source>
        <strain evidence="2 3">NEAU-YY265</strain>
    </source>
</reference>
<dbReference type="AlphaFoldDB" id="A0A418KS56"/>
<feature type="domain" description="Glycosyltransferase 2-like" evidence="1">
    <location>
        <begin position="25"/>
        <end position="171"/>
    </location>
</feature>
<evidence type="ECO:0000313" key="2">
    <source>
        <dbReference type="EMBL" id="RIQ25253.1"/>
    </source>
</evidence>
<dbReference type="InterPro" id="IPR001173">
    <property type="entry name" value="Glyco_trans_2-like"/>
</dbReference>
<dbReference type="EMBL" id="QUAL01000103">
    <property type="protein sequence ID" value="RIQ25253.1"/>
    <property type="molecule type" value="Genomic_DNA"/>
</dbReference>
<keyword evidence="3" id="KW-1185">Reference proteome</keyword>
<dbReference type="InterPro" id="IPR029044">
    <property type="entry name" value="Nucleotide-diphossugar_trans"/>
</dbReference>
<organism evidence="2 3">
    <name type="scientific">Jiangella rhizosphaerae</name>
    <dbReference type="NCBI Taxonomy" id="2293569"/>
    <lineage>
        <taxon>Bacteria</taxon>
        <taxon>Bacillati</taxon>
        <taxon>Actinomycetota</taxon>
        <taxon>Actinomycetes</taxon>
        <taxon>Jiangellales</taxon>
        <taxon>Jiangellaceae</taxon>
        <taxon>Jiangella</taxon>
    </lineage>
</organism>
<dbReference type="SUPFAM" id="SSF53448">
    <property type="entry name" value="Nucleotide-diphospho-sugar transferases"/>
    <property type="match status" value="1"/>
</dbReference>
<keyword evidence="2" id="KW-0808">Transferase</keyword>
<dbReference type="PANTHER" id="PTHR43685:SF2">
    <property type="entry name" value="GLYCOSYLTRANSFERASE 2-LIKE DOMAIN-CONTAINING PROTEIN"/>
    <property type="match status" value="1"/>
</dbReference>
<accession>A0A418KS56</accession>
<dbReference type="PANTHER" id="PTHR43685">
    <property type="entry name" value="GLYCOSYLTRANSFERASE"/>
    <property type="match status" value="1"/>
</dbReference>
<name>A0A418KS56_9ACTN</name>
<dbReference type="Pfam" id="PF00535">
    <property type="entry name" value="Glycos_transf_2"/>
    <property type="match status" value="1"/>
</dbReference>
<dbReference type="InterPro" id="IPR050834">
    <property type="entry name" value="Glycosyltransf_2"/>
</dbReference>
<proteinExistence type="predicted"/>
<dbReference type="GO" id="GO:0016740">
    <property type="term" value="F:transferase activity"/>
    <property type="evidence" value="ECO:0007669"/>
    <property type="project" value="UniProtKB-KW"/>
</dbReference>
<dbReference type="Gene3D" id="3.90.550.10">
    <property type="entry name" value="Spore Coat Polysaccharide Biosynthesis Protein SpsA, Chain A"/>
    <property type="match status" value="1"/>
</dbReference>
<evidence type="ECO:0000313" key="3">
    <source>
        <dbReference type="Proteomes" id="UP000284057"/>
    </source>
</evidence>
<sequence length="331" mass="36604">MATMSATAMHPLTGGPPGGAVPRLSLGMPLYNAERYVAQAFDGLLAQDFADFEIIVSDNASTDRTWEICEEYARRDPRIRLYRNPENLGAAYNYNRTVDLARGPLFRWVAYDDVCAPTLLRRCVEALDADPEAILAYPQTMLIDDDGAPIRPYRDGLDLRSPRAYRRVAQYARNWSLCNAVFGVVRTEALRASGRIRPYPSSDVVLLAELAALGRFHEVPERLFLRRIHQASSRQGGTKSLAAVASWFDPKRAAQAKPRRIQVMRRVTGTLAGLPAPLSQRLSCIAAFAAVWGLRKAHMKASRVKHAVLDRAPALSGSTRRAGVDASREDG</sequence>
<protein>
    <submittedName>
        <fullName evidence="2">Glycosyltransferase</fullName>
    </submittedName>
</protein>
<gene>
    <name evidence="2" type="ORF">DY240_11200</name>
</gene>
<comment type="caution">
    <text evidence="2">The sequence shown here is derived from an EMBL/GenBank/DDBJ whole genome shotgun (WGS) entry which is preliminary data.</text>
</comment>